<keyword evidence="3" id="KW-1185">Reference proteome</keyword>
<dbReference type="Proteomes" id="UP000326532">
    <property type="component" value="Unassembled WGS sequence"/>
</dbReference>
<keyword evidence="1" id="KW-0472">Membrane</keyword>
<proteinExistence type="predicted"/>
<dbReference type="VEuPathDB" id="FungiDB:BDV34DRAFT_188696"/>
<reference evidence="2 3" key="1">
    <citation type="submission" date="2019-04" db="EMBL/GenBank/DDBJ databases">
        <title>Fungal friends and foes A comparative genomics study of 23 Aspergillus species from section Flavi.</title>
        <authorList>
            <consortium name="DOE Joint Genome Institute"/>
            <person name="Kjaerbolling I."/>
            <person name="Vesth T.C."/>
            <person name="Frisvad J.C."/>
            <person name="Nybo J.L."/>
            <person name="Theobald S."/>
            <person name="Kildgaard S."/>
            <person name="Petersen T.I."/>
            <person name="Kuo A."/>
            <person name="Sato A."/>
            <person name="Lyhne E.K."/>
            <person name="Kogle M.E."/>
            <person name="Wiebenga A."/>
            <person name="Kun R.S."/>
            <person name="Lubbers R.J."/>
            <person name="Makela M.R."/>
            <person name="Barry K."/>
            <person name="Chovatia M."/>
            <person name="Clum A."/>
            <person name="Daum C."/>
            <person name="Haridas S."/>
            <person name="He G."/>
            <person name="LaButti K."/>
            <person name="Lipzen A."/>
            <person name="Mondo S."/>
            <person name="Pangilinan J."/>
            <person name="Riley R."/>
            <person name="Salamov A."/>
            <person name="Simmons B.A."/>
            <person name="Magnuson J.K."/>
            <person name="Henrissat B."/>
            <person name="Mortensen U.H."/>
            <person name="Larsen T.O."/>
            <person name="De vries R.P."/>
            <person name="Grigoriev I.V."/>
            <person name="Machida M."/>
            <person name="Baker S.E."/>
            <person name="Andersen M.R."/>
        </authorList>
    </citation>
    <scope>NUCLEOTIDE SEQUENCE [LARGE SCALE GENOMIC DNA]</scope>
    <source>
        <strain evidence="2 3">CBS 117618</strain>
    </source>
</reference>
<gene>
    <name evidence="2" type="ORF">BDV34DRAFT_188696</name>
</gene>
<dbReference type="EMBL" id="ML734946">
    <property type="protein sequence ID" value="KAB8209629.1"/>
    <property type="molecule type" value="Genomic_DNA"/>
</dbReference>
<organism evidence="2 3">
    <name type="scientific">Aspergillus parasiticus</name>
    <dbReference type="NCBI Taxonomy" id="5067"/>
    <lineage>
        <taxon>Eukaryota</taxon>
        <taxon>Fungi</taxon>
        <taxon>Dikarya</taxon>
        <taxon>Ascomycota</taxon>
        <taxon>Pezizomycotina</taxon>
        <taxon>Eurotiomycetes</taxon>
        <taxon>Eurotiomycetidae</taxon>
        <taxon>Eurotiales</taxon>
        <taxon>Aspergillaceae</taxon>
        <taxon>Aspergillus</taxon>
        <taxon>Aspergillus subgen. Circumdati</taxon>
    </lineage>
</organism>
<sequence>MLRSGVAAGLRLLFIIPTFIFCADRSHGRFHFLTYLQNAEALSFIMRINNVFPYRFMCISLQLIYPVPTAALLLLGKVLFLLLDPLYK</sequence>
<evidence type="ECO:0000313" key="2">
    <source>
        <dbReference type="EMBL" id="KAB8209629.1"/>
    </source>
</evidence>
<keyword evidence="1" id="KW-1133">Transmembrane helix</keyword>
<accession>A0A5N6DX13</accession>
<dbReference type="AlphaFoldDB" id="A0A5N6DX13"/>
<evidence type="ECO:0000313" key="3">
    <source>
        <dbReference type="Proteomes" id="UP000326532"/>
    </source>
</evidence>
<protein>
    <submittedName>
        <fullName evidence="2">Uncharacterized protein</fullName>
    </submittedName>
</protein>
<keyword evidence="1" id="KW-0812">Transmembrane</keyword>
<evidence type="ECO:0000256" key="1">
    <source>
        <dbReference type="SAM" id="Phobius"/>
    </source>
</evidence>
<name>A0A5N6DX13_ASPPA</name>
<feature type="transmembrane region" description="Helical" evidence="1">
    <location>
        <begin position="63"/>
        <end position="83"/>
    </location>
</feature>